<accession>A0A225UNP0</accession>
<comment type="caution">
    <text evidence="2">The sequence shown here is derived from an EMBL/GenBank/DDBJ whole genome shotgun (WGS) entry which is preliminary data.</text>
</comment>
<reference evidence="3" key="1">
    <citation type="submission" date="2017-03" db="EMBL/GenBank/DDBJ databases">
        <title>Phytopthora megakarya and P. palmivora, two closely related causual agents of cacao black pod achieved similar genome size and gene model numbers by different mechanisms.</title>
        <authorList>
            <person name="Ali S."/>
            <person name="Shao J."/>
            <person name="Larry D.J."/>
            <person name="Kronmiller B."/>
            <person name="Shen D."/>
            <person name="Strem M.D."/>
            <person name="Melnick R.L."/>
            <person name="Guiltinan M.J."/>
            <person name="Tyler B.M."/>
            <person name="Meinhardt L.W."/>
            <person name="Bailey B.A."/>
        </authorList>
    </citation>
    <scope>NUCLEOTIDE SEQUENCE [LARGE SCALE GENOMIC DNA]</scope>
    <source>
        <strain evidence="3">zdho120</strain>
    </source>
</reference>
<keyword evidence="3" id="KW-1185">Reference proteome</keyword>
<organism evidence="2 3">
    <name type="scientific">Phytophthora megakarya</name>
    <dbReference type="NCBI Taxonomy" id="4795"/>
    <lineage>
        <taxon>Eukaryota</taxon>
        <taxon>Sar</taxon>
        <taxon>Stramenopiles</taxon>
        <taxon>Oomycota</taxon>
        <taxon>Peronosporomycetes</taxon>
        <taxon>Peronosporales</taxon>
        <taxon>Peronosporaceae</taxon>
        <taxon>Phytophthora</taxon>
    </lineage>
</organism>
<feature type="region of interest" description="Disordered" evidence="1">
    <location>
        <begin position="1"/>
        <end position="54"/>
    </location>
</feature>
<evidence type="ECO:0000256" key="1">
    <source>
        <dbReference type="SAM" id="MobiDB-lite"/>
    </source>
</evidence>
<feature type="compositionally biased region" description="Polar residues" evidence="1">
    <location>
        <begin position="1"/>
        <end position="29"/>
    </location>
</feature>
<dbReference type="Proteomes" id="UP000198211">
    <property type="component" value="Unassembled WGS sequence"/>
</dbReference>
<feature type="non-terminal residue" evidence="2">
    <location>
        <position position="1"/>
    </location>
</feature>
<dbReference type="AlphaFoldDB" id="A0A225UNP0"/>
<sequence length="132" mass="14668">NAPNKEITDTVNRSNTNKAPKQSKVTSTQSDKHQVKGHVIQTQTGTTSPTPSATRPFWITRVSASLVRDRYEDSTGRLKAVHEDEVDSKKLRSTWNRMGHDDKGQHAAVCSSGTPDESEVLWKHTPFGEAQK</sequence>
<evidence type="ECO:0000313" key="3">
    <source>
        <dbReference type="Proteomes" id="UP000198211"/>
    </source>
</evidence>
<protein>
    <submittedName>
        <fullName evidence="2">Uncharacterized protein</fullName>
    </submittedName>
</protein>
<proteinExistence type="predicted"/>
<dbReference type="EMBL" id="NBNE01013731">
    <property type="protein sequence ID" value="OWY94857.1"/>
    <property type="molecule type" value="Genomic_DNA"/>
</dbReference>
<feature type="region of interest" description="Disordered" evidence="1">
    <location>
        <begin position="95"/>
        <end position="132"/>
    </location>
</feature>
<gene>
    <name evidence="2" type="ORF">PHMEG_00035293</name>
</gene>
<dbReference type="OrthoDB" id="163343at2759"/>
<feature type="compositionally biased region" description="Low complexity" evidence="1">
    <location>
        <begin position="41"/>
        <end position="54"/>
    </location>
</feature>
<name>A0A225UNP0_9STRA</name>
<evidence type="ECO:0000313" key="2">
    <source>
        <dbReference type="EMBL" id="OWY94857.1"/>
    </source>
</evidence>